<feature type="compositionally biased region" description="Basic and acidic residues" evidence="2">
    <location>
        <begin position="9"/>
        <end position="21"/>
    </location>
</feature>
<keyword evidence="1" id="KW-0175">Coiled coil</keyword>
<accession>A0A6M3IZK4</accession>
<evidence type="ECO:0000256" key="1">
    <source>
        <dbReference type="SAM" id="Coils"/>
    </source>
</evidence>
<dbReference type="EMBL" id="MT141471">
    <property type="protein sequence ID" value="QJA62465.1"/>
    <property type="molecule type" value="Genomic_DNA"/>
</dbReference>
<feature type="compositionally biased region" description="Basic and acidic residues" evidence="2">
    <location>
        <begin position="211"/>
        <end position="221"/>
    </location>
</feature>
<reference evidence="3" key="1">
    <citation type="submission" date="2020-03" db="EMBL/GenBank/DDBJ databases">
        <title>The deep terrestrial virosphere.</title>
        <authorList>
            <person name="Holmfeldt K."/>
            <person name="Nilsson E."/>
            <person name="Simone D."/>
            <person name="Lopez-Fernandez M."/>
            <person name="Wu X."/>
            <person name="de Brujin I."/>
            <person name="Lundin D."/>
            <person name="Andersson A."/>
            <person name="Bertilsson S."/>
            <person name="Dopson M."/>
        </authorList>
    </citation>
    <scope>NUCLEOTIDE SEQUENCE</scope>
    <source>
        <strain evidence="4">MM415A01870</strain>
        <strain evidence="3">MM415B00781</strain>
    </source>
</reference>
<dbReference type="EMBL" id="MT142140">
    <property type="protein sequence ID" value="QJA75097.1"/>
    <property type="molecule type" value="Genomic_DNA"/>
</dbReference>
<sequence length="221" mass="24403">MANKTEGTAVKEEGVVAEKVEPTQPETKPTERTFATEAEFQKAVSKGLEAYTRQLSAKENEAKTAKAETDATKAMVTALEEAVKDLEKKLEEDDPDKLKDYQLTLRERKAALREAELQRKATELEQAELDKAGMLVREELEAHAKELNSKRNIPMAVLNLCATIEAMDSIAENFPEVEPVSEDVLEGKPKFNTPISSGAKTPLGDLSPSEMLKEIEASLRT</sequence>
<dbReference type="AlphaFoldDB" id="A0A6M3IZK4"/>
<evidence type="ECO:0000313" key="4">
    <source>
        <dbReference type="EMBL" id="QJA75097.1"/>
    </source>
</evidence>
<feature type="region of interest" description="Disordered" evidence="2">
    <location>
        <begin position="188"/>
        <end position="221"/>
    </location>
</feature>
<organism evidence="3">
    <name type="scientific">viral metagenome</name>
    <dbReference type="NCBI Taxonomy" id="1070528"/>
    <lineage>
        <taxon>unclassified sequences</taxon>
        <taxon>metagenomes</taxon>
        <taxon>organismal metagenomes</taxon>
    </lineage>
</organism>
<protein>
    <submittedName>
        <fullName evidence="3">Uncharacterized protein</fullName>
    </submittedName>
</protein>
<feature type="coiled-coil region" evidence="1">
    <location>
        <begin position="48"/>
        <end position="132"/>
    </location>
</feature>
<feature type="region of interest" description="Disordered" evidence="2">
    <location>
        <begin position="1"/>
        <end position="30"/>
    </location>
</feature>
<proteinExistence type="predicted"/>
<evidence type="ECO:0000256" key="2">
    <source>
        <dbReference type="SAM" id="MobiDB-lite"/>
    </source>
</evidence>
<name>A0A6M3IZK4_9ZZZZ</name>
<gene>
    <name evidence="4" type="ORF">MM415A01870_0010</name>
    <name evidence="3" type="ORF">MM415B00781_0042</name>
</gene>
<evidence type="ECO:0000313" key="3">
    <source>
        <dbReference type="EMBL" id="QJA62465.1"/>
    </source>
</evidence>